<dbReference type="AlphaFoldDB" id="D3RW80"/>
<dbReference type="RefSeq" id="WP_012972356.1">
    <property type="nucleotide sequence ID" value="NC_013852.1"/>
</dbReference>
<reference evidence="1 2" key="1">
    <citation type="journal article" date="2011" name="Stand. Genomic Sci.">
        <title>Complete genome sequence of Allochromatium vinosum DSM 180(T).</title>
        <authorList>
            <person name="Weissgerber T."/>
            <person name="Zigann R."/>
            <person name="Bruce D."/>
            <person name="Chang Y.J."/>
            <person name="Detter J.C."/>
            <person name="Han C."/>
            <person name="Hauser L."/>
            <person name="Jeffries C.D."/>
            <person name="Land M."/>
            <person name="Munk A.C."/>
            <person name="Tapia R."/>
            <person name="Dahl C."/>
        </authorList>
    </citation>
    <scope>NUCLEOTIDE SEQUENCE [LARGE SCALE GENOMIC DNA]</scope>
    <source>
        <strain evidence="2">ATCC 17899 / DSM 180 / NBRC 103801 / NCIMB 10441 / D</strain>
        <plasmid evidence="2">Plasmid pALVIN01</plasmid>
    </source>
</reference>
<proteinExistence type="predicted"/>
<sequence length="106" mass="12757">MSKQPYFITEIDTRVSGIPCLIGVESYSHYSPDPNAIWSDWDYLGHTESDWRILDRRGRIAEWLECKMTAHDKARIEHEIDSYMEREAKDRRTESAIMRYLDRRCW</sequence>
<dbReference type="HOGENOM" id="CLU_2217456_0_0_6"/>
<keyword evidence="1" id="KW-0614">Plasmid</keyword>
<dbReference type="Pfam" id="PF20788">
    <property type="entry name" value="YuA_Gp49"/>
    <property type="match status" value="1"/>
</dbReference>
<name>D3RW80_ALLVD</name>
<dbReference type="EMBL" id="CP001897">
    <property type="protein sequence ID" value="ADC64092.1"/>
    <property type="molecule type" value="Genomic_DNA"/>
</dbReference>
<keyword evidence="2" id="KW-1185">Reference proteome</keyword>
<dbReference type="Proteomes" id="UP000001441">
    <property type="component" value="Plasmid pALVIN01"/>
</dbReference>
<evidence type="ECO:0000313" key="1">
    <source>
        <dbReference type="EMBL" id="ADC64092.1"/>
    </source>
</evidence>
<evidence type="ECO:0000313" key="2">
    <source>
        <dbReference type="Proteomes" id="UP000001441"/>
    </source>
</evidence>
<protein>
    <submittedName>
        <fullName evidence="1">Uncharacterized protein</fullName>
    </submittedName>
</protein>
<accession>D3RW80</accession>
<dbReference type="Gene3D" id="3.30.300.260">
    <property type="match status" value="1"/>
</dbReference>
<dbReference type="KEGG" id="alv:Alvin_3195"/>
<organism evidence="1 2">
    <name type="scientific">Allochromatium vinosum (strain ATCC 17899 / DSM 180 / NBRC 103801 / NCIMB 10441 / D)</name>
    <name type="common">Chromatium vinosum</name>
    <dbReference type="NCBI Taxonomy" id="572477"/>
    <lineage>
        <taxon>Bacteria</taxon>
        <taxon>Pseudomonadati</taxon>
        <taxon>Pseudomonadota</taxon>
        <taxon>Gammaproteobacteria</taxon>
        <taxon>Chromatiales</taxon>
        <taxon>Chromatiaceae</taxon>
        <taxon>Allochromatium</taxon>
    </lineage>
</organism>
<gene>
    <name evidence="1" type="ordered locus">Alvin_3195</name>
</gene>
<geneLocation type="plasmid" evidence="1 2">
    <name>pALVIN01</name>
</geneLocation>
<dbReference type="OrthoDB" id="6199460at2"/>
<dbReference type="InterPro" id="IPR048374">
    <property type="entry name" value="YuA_Gp49-like"/>
</dbReference>